<dbReference type="PANTHER" id="PTHR10196:SF68">
    <property type="entry name" value="GLYCEROL KINASE 5-RELATED"/>
    <property type="match status" value="1"/>
</dbReference>
<dbReference type="InterPro" id="IPR043129">
    <property type="entry name" value="ATPase_NBD"/>
</dbReference>
<dbReference type="CDD" id="cd07793">
    <property type="entry name" value="ASKHA_NBD_FGGY_GK5-like"/>
    <property type="match status" value="1"/>
</dbReference>
<comment type="function">
    <text evidence="11">Skin-specific kinase that plays a key role in glycerol metabolism, catalyzing its phosphorylation to produce sn-glycerol 3-phosphate. Involved in skin-specific regulation of sterol regulatory element-binding protein (SREBP) processing and lipid biosynthesis.</text>
</comment>
<dbReference type="GO" id="GO:0005524">
    <property type="term" value="F:ATP binding"/>
    <property type="evidence" value="ECO:0007669"/>
    <property type="project" value="UniProtKB-KW"/>
</dbReference>
<keyword evidence="7" id="KW-0547">Nucleotide-binding</keyword>
<keyword evidence="8 13" id="KW-0418">Kinase</keyword>
<dbReference type="InterPro" id="IPR018484">
    <property type="entry name" value="FGGY_N"/>
</dbReference>
<dbReference type="GO" id="GO:0006641">
    <property type="term" value="P:triglyceride metabolic process"/>
    <property type="evidence" value="ECO:0007669"/>
    <property type="project" value="TreeGrafter"/>
</dbReference>
<dbReference type="InterPro" id="IPR018483">
    <property type="entry name" value="Carb_kinase_FGGY_CS"/>
</dbReference>
<dbReference type="InterPro" id="IPR018485">
    <property type="entry name" value="FGGY_C"/>
</dbReference>
<dbReference type="GO" id="GO:0006071">
    <property type="term" value="P:glycerol metabolic process"/>
    <property type="evidence" value="ECO:0007669"/>
    <property type="project" value="TreeGrafter"/>
</dbReference>
<dbReference type="GO" id="GO:0005739">
    <property type="term" value="C:mitochondrion"/>
    <property type="evidence" value="ECO:0007669"/>
    <property type="project" value="TreeGrafter"/>
</dbReference>
<proteinExistence type="inferred from homology"/>
<dbReference type="GO" id="GO:0004370">
    <property type="term" value="F:glycerol kinase activity"/>
    <property type="evidence" value="ECO:0007669"/>
    <property type="project" value="UniProtKB-EC"/>
</dbReference>
<evidence type="ECO:0000256" key="4">
    <source>
        <dbReference type="ARBA" id="ARBA00012099"/>
    </source>
</evidence>
<sequence length="522" mass="58183">MSQDVKKIAAKKVVLGVDIGTTNIRCYAYNELAEIIGTAREKINVLEFEDGRHEIEPDVLWVVFQKVIKNCLLDSHLKPEDVSGMGLSTQRSSFLLWNRNSSEPLHNFITWKDRRTEKLCDSWNSSLFVKALRFVAGLLYLLTRKKLFQVASVLKFKPSMVLARLYSIIHNNIKVKEEISKKEVLFGTIDTWLVWKLTGGKVHATDGSNACVTGFFDIFKMEWMTWLLNILRIPTNILPEIKNTSDQFGETLPELFGSSIPICAIVGDQQASLFGSGCLSKNDVNCTMGTGTFLNMNTGLSPKTSTNGVYPLVAWTIPSQTIYMVEICVHDVGTNLSLAQKIGGFTDPRYSSEIAKNISGMDLFFLPSSTLLEISGSNSTGGSTILGLQSTTSREQIVRSILEALGYQVYLLIDAMQSYGVKSAEKLQICGGVSQNEFLLQLIADLLNKPVIRRKNVECSSLGAAFLAGLSCGIWKDIDEILSLELEYDTFHPNTLDAGDCYIQYKKWKHAIYHHTKIPSIL</sequence>
<dbReference type="EC" id="2.7.1.30" evidence="4"/>
<dbReference type="InterPro" id="IPR037444">
    <property type="entry name" value="GK5"/>
</dbReference>
<dbReference type="Gene3D" id="3.30.420.40">
    <property type="match status" value="2"/>
</dbReference>
<comment type="subcellular location">
    <subcellularLocation>
        <location evidence="1">Cytoplasm</location>
    </subcellularLocation>
</comment>
<evidence type="ECO:0000256" key="3">
    <source>
        <dbReference type="ARBA" id="ARBA00009156"/>
    </source>
</evidence>
<dbReference type="PIRSF" id="PIRSF000538">
    <property type="entry name" value="GlpK"/>
    <property type="match status" value="1"/>
</dbReference>
<evidence type="ECO:0000259" key="14">
    <source>
        <dbReference type="Pfam" id="PF00370"/>
    </source>
</evidence>
<evidence type="ECO:0000256" key="8">
    <source>
        <dbReference type="ARBA" id="ARBA00022777"/>
    </source>
</evidence>
<dbReference type="AlphaFoldDB" id="A0AAV6VSE6"/>
<reference evidence="16 17" key="1">
    <citation type="journal article" date="2022" name="Nat. Ecol. Evol.">
        <title>A masculinizing supergene underlies an exaggerated male reproductive morph in a spider.</title>
        <authorList>
            <person name="Hendrickx F."/>
            <person name="De Corte Z."/>
            <person name="Sonet G."/>
            <person name="Van Belleghem S.M."/>
            <person name="Kostlbacher S."/>
            <person name="Vangestel C."/>
        </authorList>
    </citation>
    <scope>NUCLEOTIDE SEQUENCE [LARGE SCALE GENOMIC DNA]</scope>
    <source>
        <strain evidence="16">W744_W776</strain>
    </source>
</reference>
<dbReference type="GO" id="GO:0046167">
    <property type="term" value="P:glycerol-3-phosphate biosynthetic process"/>
    <property type="evidence" value="ECO:0007669"/>
    <property type="project" value="TreeGrafter"/>
</dbReference>
<dbReference type="SUPFAM" id="SSF53067">
    <property type="entry name" value="Actin-like ATPase domain"/>
    <property type="match status" value="2"/>
</dbReference>
<evidence type="ECO:0000259" key="15">
    <source>
        <dbReference type="Pfam" id="PF02782"/>
    </source>
</evidence>
<keyword evidence="9" id="KW-0067">ATP-binding</keyword>
<name>A0AAV6VSE6_9ARAC</name>
<keyword evidence="17" id="KW-1185">Reference proteome</keyword>
<comment type="caution">
    <text evidence="16">The sequence shown here is derived from an EMBL/GenBank/DDBJ whole genome shotgun (WGS) entry which is preliminary data.</text>
</comment>
<evidence type="ECO:0000256" key="2">
    <source>
        <dbReference type="ARBA" id="ARBA00005190"/>
    </source>
</evidence>
<evidence type="ECO:0000256" key="11">
    <source>
        <dbReference type="ARBA" id="ARBA00045165"/>
    </source>
</evidence>
<dbReference type="Pfam" id="PF00370">
    <property type="entry name" value="FGGY_N"/>
    <property type="match status" value="1"/>
</dbReference>
<keyword evidence="6 13" id="KW-0808">Transferase</keyword>
<evidence type="ECO:0000256" key="1">
    <source>
        <dbReference type="ARBA" id="ARBA00004496"/>
    </source>
</evidence>
<dbReference type="InterPro" id="IPR000577">
    <property type="entry name" value="Carb_kinase_FGGY"/>
</dbReference>
<comment type="pathway">
    <text evidence="2">Polyol metabolism; glycerol degradation via glycerol kinase pathway; sn-glycerol 3-phosphate from glycerol: step 1/1.</text>
</comment>
<dbReference type="PANTHER" id="PTHR10196">
    <property type="entry name" value="SUGAR KINASE"/>
    <property type="match status" value="1"/>
</dbReference>
<evidence type="ECO:0000313" key="16">
    <source>
        <dbReference type="EMBL" id="KAG8198401.1"/>
    </source>
</evidence>
<evidence type="ECO:0000256" key="9">
    <source>
        <dbReference type="ARBA" id="ARBA00022840"/>
    </source>
</evidence>
<dbReference type="PROSITE" id="PS00445">
    <property type="entry name" value="FGGY_KINASES_2"/>
    <property type="match status" value="1"/>
</dbReference>
<evidence type="ECO:0000256" key="12">
    <source>
        <dbReference type="ARBA" id="ARBA00047192"/>
    </source>
</evidence>
<protein>
    <recommendedName>
        <fullName evidence="12">Glycerol kinase 5</fullName>
        <ecNumber evidence="4">2.7.1.30</ecNumber>
    </recommendedName>
    <alternativeName>
        <fullName evidence="10">ATP:glycerol 3-phosphotransferase 5</fullName>
    </alternativeName>
</protein>
<dbReference type="Pfam" id="PF02782">
    <property type="entry name" value="FGGY_C"/>
    <property type="match status" value="1"/>
</dbReference>
<organism evidence="16 17">
    <name type="scientific">Oedothorax gibbosus</name>
    <dbReference type="NCBI Taxonomy" id="931172"/>
    <lineage>
        <taxon>Eukaryota</taxon>
        <taxon>Metazoa</taxon>
        <taxon>Ecdysozoa</taxon>
        <taxon>Arthropoda</taxon>
        <taxon>Chelicerata</taxon>
        <taxon>Arachnida</taxon>
        <taxon>Araneae</taxon>
        <taxon>Araneomorphae</taxon>
        <taxon>Entelegynae</taxon>
        <taxon>Araneoidea</taxon>
        <taxon>Linyphiidae</taxon>
        <taxon>Erigoninae</taxon>
        <taxon>Oedothorax</taxon>
    </lineage>
</organism>
<evidence type="ECO:0000256" key="10">
    <source>
        <dbReference type="ARBA" id="ARBA00033026"/>
    </source>
</evidence>
<evidence type="ECO:0000313" key="17">
    <source>
        <dbReference type="Proteomes" id="UP000827092"/>
    </source>
</evidence>
<accession>A0AAV6VSE6</accession>
<evidence type="ECO:0000256" key="5">
    <source>
        <dbReference type="ARBA" id="ARBA00022490"/>
    </source>
</evidence>
<feature type="domain" description="Carbohydrate kinase FGGY C-terminal" evidence="15">
    <location>
        <begin position="285"/>
        <end position="471"/>
    </location>
</feature>
<gene>
    <name evidence="16" type="ORF">JTE90_021643</name>
</gene>
<dbReference type="Proteomes" id="UP000827092">
    <property type="component" value="Unassembled WGS sequence"/>
</dbReference>
<comment type="similarity">
    <text evidence="3 13">Belongs to the FGGY kinase family.</text>
</comment>
<evidence type="ECO:0000256" key="7">
    <source>
        <dbReference type="ARBA" id="ARBA00022741"/>
    </source>
</evidence>
<dbReference type="FunFam" id="3.30.420.40:FF:000102">
    <property type="entry name" value="Putative glycerol kinase 5"/>
    <property type="match status" value="1"/>
</dbReference>
<feature type="domain" description="Carbohydrate kinase FGGY N-terminal" evidence="14">
    <location>
        <begin position="13"/>
        <end position="275"/>
    </location>
</feature>
<evidence type="ECO:0000256" key="6">
    <source>
        <dbReference type="ARBA" id="ARBA00022679"/>
    </source>
</evidence>
<keyword evidence="5" id="KW-0963">Cytoplasm</keyword>
<evidence type="ECO:0000256" key="13">
    <source>
        <dbReference type="RuleBase" id="RU003733"/>
    </source>
</evidence>
<dbReference type="EMBL" id="JAFNEN010000041">
    <property type="protein sequence ID" value="KAG8198401.1"/>
    <property type="molecule type" value="Genomic_DNA"/>
</dbReference>